<gene>
    <name evidence="1" type="ORF">Bca52824_005106</name>
</gene>
<sequence length="61" mass="6871">MEVRFSCENRRVWIEEKMNQTGDFGVPFGFSYLDGGGEFVDGIVWKGTKSQTGGVKITKSY</sequence>
<comment type="caution">
    <text evidence="1">The sequence shown here is derived from an EMBL/GenBank/DDBJ whole genome shotgun (WGS) entry which is preliminary data.</text>
</comment>
<dbReference type="AlphaFoldDB" id="A0A8X7WQ89"/>
<name>A0A8X7WQ89_BRACI</name>
<evidence type="ECO:0000313" key="1">
    <source>
        <dbReference type="EMBL" id="KAG2333926.1"/>
    </source>
</evidence>
<keyword evidence="2" id="KW-1185">Reference proteome</keyword>
<accession>A0A8X7WQ89</accession>
<protein>
    <submittedName>
        <fullName evidence="1">Uncharacterized protein</fullName>
    </submittedName>
</protein>
<dbReference type="EMBL" id="JAAMPC010000001">
    <property type="protein sequence ID" value="KAG2333926.1"/>
    <property type="molecule type" value="Genomic_DNA"/>
</dbReference>
<reference evidence="1 2" key="1">
    <citation type="submission" date="2020-02" db="EMBL/GenBank/DDBJ databases">
        <authorList>
            <person name="Ma Q."/>
            <person name="Huang Y."/>
            <person name="Song X."/>
            <person name="Pei D."/>
        </authorList>
    </citation>
    <scope>NUCLEOTIDE SEQUENCE [LARGE SCALE GENOMIC DNA]</scope>
    <source>
        <strain evidence="1">Sxm20200214</strain>
        <tissue evidence="1">Leaf</tissue>
    </source>
</reference>
<organism evidence="1 2">
    <name type="scientific">Brassica carinata</name>
    <name type="common">Ethiopian mustard</name>
    <name type="synonym">Abyssinian cabbage</name>
    <dbReference type="NCBI Taxonomy" id="52824"/>
    <lineage>
        <taxon>Eukaryota</taxon>
        <taxon>Viridiplantae</taxon>
        <taxon>Streptophyta</taxon>
        <taxon>Embryophyta</taxon>
        <taxon>Tracheophyta</taxon>
        <taxon>Spermatophyta</taxon>
        <taxon>Magnoliopsida</taxon>
        <taxon>eudicotyledons</taxon>
        <taxon>Gunneridae</taxon>
        <taxon>Pentapetalae</taxon>
        <taxon>rosids</taxon>
        <taxon>malvids</taxon>
        <taxon>Brassicales</taxon>
        <taxon>Brassicaceae</taxon>
        <taxon>Brassiceae</taxon>
        <taxon>Brassica</taxon>
    </lineage>
</organism>
<evidence type="ECO:0000313" key="2">
    <source>
        <dbReference type="Proteomes" id="UP000886595"/>
    </source>
</evidence>
<dbReference type="Proteomes" id="UP000886595">
    <property type="component" value="Unassembled WGS sequence"/>
</dbReference>
<proteinExistence type="predicted"/>